<dbReference type="AlphaFoldDB" id="A0A9W8KVF2"/>
<evidence type="ECO:0008006" key="4">
    <source>
        <dbReference type="Google" id="ProtNLM"/>
    </source>
</evidence>
<dbReference type="OrthoDB" id="5327538at2759"/>
<accession>A0A9W8KVF2</accession>
<dbReference type="PANTHER" id="PTHR21310:SF15">
    <property type="entry name" value="AMINOGLYCOSIDE PHOSPHOTRANSFERASE DOMAIN-CONTAINING PROTEIN"/>
    <property type="match status" value="1"/>
</dbReference>
<organism evidence="2 3">
    <name type="scientific">Coemansia spiralis</name>
    <dbReference type="NCBI Taxonomy" id="417178"/>
    <lineage>
        <taxon>Eukaryota</taxon>
        <taxon>Fungi</taxon>
        <taxon>Fungi incertae sedis</taxon>
        <taxon>Zoopagomycota</taxon>
        <taxon>Kickxellomycotina</taxon>
        <taxon>Kickxellomycetes</taxon>
        <taxon>Kickxellales</taxon>
        <taxon>Kickxellaceae</taxon>
        <taxon>Coemansia</taxon>
    </lineage>
</organism>
<dbReference type="InterPro" id="IPR051678">
    <property type="entry name" value="AGP_Transferase"/>
</dbReference>
<sequence>MDSVKRLSIKRSNTSAGCIGHIDGGFSAAEYFDAFSTIDRSIRDLIDGQASLIARLPHTPMSAHARLNTKDQLPLDKSACSSRSTSYIKQAGDPKHKSTGSSTTAVTRSIRSSSNLAKGFQGLPPCLDELTAPNGSDEDATVAFLCSGLPHYEGTAPINYGDLSVALDAYFQSRKASGRWLADDSGNDIEEYVPESAWDCGLQQPLQLLPSPQTLSGSPRDAGVSAYEGWIDFDELIEVAQTALSLPHASRIRLGQRTETDHMLLYPIEAPGADQWIVQIPKPSVLPLAFESEIVSLAYVGEHTDLPAPSILAYEFSSSNSVGVPYAIVAQMPGVPLASMWYGLGARQKRKVLDQIADVVVQLSQMQFPLIGSLIPKDGELIIGPLLSPRQTEFGYSKLDPGKSTSTSSAENLPVCNRYGPFPTTKVYFDALIQDSLDALSLLHSESQAESVAADELSLNKIELEAYRSFVGRFADKYNEGPFVLMPESLDMHHFYFDSHTCQLTGLVDWTYASTRPLSSLAQAPSFVFDDTPRWEPVHLEARLAYRRNLVRYRQWFMNGLQKRAWAILGKQKSDEMAQLVRTGYWRYKFEYEISESVQYSNPWTFRAIWEHLHPNEEFAVWEYQSTRLVKLYELYLKNTTKFQALSLAMAALGYLDSIVIRVCDERFWSLLKQAGSASTGSLQTN</sequence>
<dbReference type="EMBL" id="JANBTW010000119">
    <property type="protein sequence ID" value="KAJ2670629.1"/>
    <property type="molecule type" value="Genomic_DNA"/>
</dbReference>
<protein>
    <recommendedName>
        <fullName evidence="4">Aminoglycoside phosphotransferase domain-containing protein</fullName>
    </recommendedName>
</protein>
<name>A0A9W8KVF2_9FUNG</name>
<feature type="region of interest" description="Disordered" evidence="1">
    <location>
        <begin position="86"/>
        <end position="108"/>
    </location>
</feature>
<comment type="caution">
    <text evidence="2">The sequence shown here is derived from an EMBL/GenBank/DDBJ whole genome shotgun (WGS) entry which is preliminary data.</text>
</comment>
<dbReference type="Proteomes" id="UP001151518">
    <property type="component" value="Unassembled WGS sequence"/>
</dbReference>
<evidence type="ECO:0000313" key="3">
    <source>
        <dbReference type="Proteomes" id="UP001151518"/>
    </source>
</evidence>
<evidence type="ECO:0000256" key="1">
    <source>
        <dbReference type="SAM" id="MobiDB-lite"/>
    </source>
</evidence>
<gene>
    <name evidence="2" type="ORF">GGI25_005764</name>
</gene>
<feature type="compositionally biased region" description="Polar residues" evidence="1">
    <location>
        <begin position="99"/>
        <end position="108"/>
    </location>
</feature>
<reference evidence="2" key="1">
    <citation type="submission" date="2022-07" db="EMBL/GenBank/DDBJ databases">
        <title>Phylogenomic reconstructions and comparative analyses of Kickxellomycotina fungi.</title>
        <authorList>
            <person name="Reynolds N.K."/>
            <person name="Stajich J.E."/>
            <person name="Barry K."/>
            <person name="Grigoriev I.V."/>
            <person name="Crous P."/>
            <person name="Smith M.E."/>
        </authorList>
    </citation>
    <scope>NUCLEOTIDE SEQUENCE</scope>
    <source>
        <strain evidence="2">NRRL 3115</strain>
    </source>
</reference>
<evidence type="ECO:0000313" key="2">
    <source>
        <dbReference type="EMBL" id="KAJ2670629.1"/>
    </source>
</evidence>
<proteinExistence type="predicted"/>
<dbReference type="PANTHER" id="PTHR21310">
    <property type="entry name" value="AMINOGLYCOSIDE PHOSPHOTRANSFERASE-RELATED-RELATED"/>
    <property type="match status" value="1"/>
</dbReference>